<evidence type="ECO:0000259" key="1">
    <source>
        <dbReference type="Pfam" id="PF13338"/>
    </source>
</evidence>
<name>A0A6H0S6E9_9MYCO</name>
<dbReference type="Gene3D" id="3.40.960.10">
    <property type="entry name" value="VSR Endonuclease"/>
    <property type="match status" value="1"/>
</dbReference>
<evidence type="ECO:0000259" key="2">
    <source>
        <dbReference type="Pfam" id="PF18741"/>
    </source>
</evidence>
<dbReference type="InterPro" id="IPR011335">
    <property type="entry name" value="Restrct_endonuc-II-like"/>
</dbReference>
<dbReference type="KEGG" id="mfre:EXE63_19540"/>
<evidence type="ECO:0000313" key="3">
    <source>
        <dbReference type="EMBL" id="QIV82834.1"/>
    </source>
</evidence>
<dbReference type="Pfam" id="PF18741">
    <property type="entry name" value="MTES_1575"/>
    <property type="match status" value="1"/>
</dbReference>
<sequence length="300" mass="33662">MLDDYLRDQDGVITLAQAQQAGLSRQAVYRRVRSGHWLRCSPGVYFVDDRLFTDRARIRAAVWGCGPRAAASGMTAAWWLELTKFPPATVDVTVPKVCDPPKRSGIRTRRRDLDPADCVTRQGLRVTAPPLTVVEAAARRGGGMKIIDTALQRHLLELRDLWGAHLRNKGRHGSPAARRLLRAADSGAHSEAERLLVGLLRQARITGWKANQRLGRWEIDVLFRGPKIAIEVDGLAFHTDPEAFQRDRVKQNELALMGYQVLRFTWLDLTEYPERVIAEIEFALSRRADAAASYRTGAAH</sequence>
<dbReference type="EMBL" id="CP038799">
    <property type="protein sequence ID" value="QIV82834.1"/>
    <property type="molecule type" value="Genomic_DNA"/>
</dbReference>
<organism evidence="3 4">
    <name type="scientific">Mycolicibacterium frederiksbergense</name>
    <dbReference type="NCBI Taxonomy" id="117567"/>
    <lineage>
        <taxon>Bacteria</taxon>
        <taxon>Bacillati</taxon>
        <taxon>Actinomycetota</taxon>
        <taxon>Actinomycetes</taxon>
        <taxon>Mycobacteriales</taxon>
        <taxon>Mycobacteriaceae</taxon>
        <taxon>Mycolicibacterium</taxon>
    </lineage>
</organism>
<gene>
    <name evidence="3" type="ORF">EXE63_19540</name>
</gene>
<evidence type="ECO:0000313" key="4">
    <source>
        <dbReference type="Proteomes" id="UP000501849"/>
    </source>
</evidence>
<protein>
    <submittedName>
        <fullName evidence="3">DUF559 domain-containing protein</fullName>
    </submittedName>
</protein>
<dbReference type="Proteomes" id="UP000501849">
    <property type="component" value="Chromosome"/>
</dbReference>
<dbReference type="Pfam" id="PF13338">
    <property type="entry name" value="AbiEi_4"/>
    <property type="match status" value="1"/>
</dbReference>
<accession>A0A6H0S6E9</accession>
<reference evidence="3 4" key="1">
    <citation type="submission" date="2019-04" db="EMBL/GenBank/DDBJ databases">
        <title>Draft, Whole-Genome Sequence of the Anthracene-degrading Mycobacterium frederiksbergense LB501T, Isolated from a Polycyclic Aromatic Hydrocarbon (PAH)-Contaminated Soil.</title>
        <authorList>
            <person name="Augelletti F."/>
        </authorList>
    </citation>
    <scope>NUCLEOTIDE SEQUENCE [LARGE SCALE GENOMIC DNA]</scope>
    <source>
        <strain evidence="3 4">LB 501T</strain>
    </source>
</reference>
<dbReference type="SUPFAM" id="SSF52980">
    <property type="entry name" value="Restriction endonuclease-like"/>
    <property type="match status" value="1"/>
</dbReference>
<dbReference type="InterPro" id="IPR049468">
    <property type="entry name" value="Restrct_endonuc-II-like_dom"/>
</dbReference>
<dbReference type="RefSeq" id="WP_168143282.1">
    <property type="nucleotide sequence ID" value="NZ_CP038799.1"/>
</dbReference>
<keyword evidence="4" id="KW-1185">Reference proteome</keyword>
<proteinExistence type="predicted"/>
<feature type="domain" description="AbiEi antitoxin N-terminal" evidence="1">
    <location>
        <begin position="2"/>
        <end position="45"/>
    </location>
</feature>
<dbReference type="InterPro" id="IPR025159">
    <property type="entry name" value="AbiEi_N"/>
</dbReference>
<feature type="domain" description="Restriction endonuclease type II-like" evidence="2">
    <location>
        <begin position="209"/>
        <end position="281"/>
    </location>
</feature>
<dbReference type="AlphaFoldDB" id="A0A6H0S6E9"/>